<dbReference type="GO" id="GO:0016757">
    <property type="term" value="F:glycosyltransferase activity"/>
    <property type="evidence" value="ECO:0007669"/>
    <property type="project" value="UniProtKB-KW"/>
</dbReference>
<dbReference type="InterPro" id="IPR029057">
    <property type="entry name" value="PRTase-like"/>
</dbReference>
<evidence type="ECO:0000313" key="2">
    <source>
        <dbReference type="EMBL" id="MBB5690995.1"/>
    </source>
</evidence>
<comment type="caution">
    <text evidence="2">The sequence shown here is derived from an EMBL/GenBank/DDBJ whole genome shotgun (WGS) entry which is preliminary data.</text>
</comment>
<sequence>MRRGGALFRDRQEAGERLVPALAALGLDRPIVFALLRGGAAVAAPIAAALGAPLVPFLVRKLGVPWQPELAFGALAEGGGEPVLNSAIIRACGLTPAEIAAVHAREETELLRRRAVYLAGRERPDPRGRPAILVDDGLATGASALAALRALRAQGASPLILAVPVAPEESVAAMAGECDRVIAAEIHAIPAGIGGCYRDFHQLEDAEVLALLDAAARKDAP</sequence>
<feature type="domain" description="Phosphoribosyltransferase" evidence="1">
    <location>
        <begin position="28"/>
        <end position="174"/>
    </location>
</feature>
<evidence type="ECO:0000313" key="3">
    <source>
        <dbReference type="Proteomes" id="UP000562254"/>
    </source>
</evidence>
<dbReference type="Proteomes" id="UP000562254">
    <property type="component" value="Unassembled WGS sequence"/>
</dbReference>
<dbReference type="Gene3D" id="3.40.50.2020">
    <property type="match status" value="1"/>
</dbReference>
<proteinExistence type="predicted"/>
<protein>
    <submittedName>
        <fullName evidence="2">Putative phosphoribosyltransferase</fullName>
    </submittedName>
</protein>
<dbReference type="InterPro" id="IPR000836">
    <property type="entry name" value="PRTase_dom"/>
</dbReference>
<evidence type="ECO:0000259" key="1">
    <source>
        <dbReference type="Pfam" id="PF00156"/>
    </source>
</evidence>
<keyword evidence="2" id="KW-0328">Glycosyltransferase</keyword>
<name>A0A840XR01_9PROT</name>
<organism evidence="2 3">
    <name type="scientific">Neoroseomonas alkaliterrae</name>
    <dbReference type="NCBI Taxonomy" id="1452450"/>
    <lineage>
        <taxon>Bacteria</taxon>
        <taxon>Pseudomonadati</taxon>
        <taxon>Pseudomonadota</taxon>
        <taxon>Alphaproteobacteria</taxon>
        <taxon>Acetobacterales</taxon>
        <taxon>Acetobacteraceae</taxon>
        <taxon>Neoroseomonas</taxon>
    </lineage>
</organism>
<gene>
    <name evidence="2" type="ORF">FHS88_003138</name>
</gene>
<keyword evidence="3" id="KW-1185">Reference proteome</keyword>
<dbReference type="EMBL" id="JACIJE010000009">
    <property type="protein sequence ID" value="MBB5690995.1"/>
    <property type="molecule type" value="Genomic_DNA"/>
</dbReference>
<keyword evidence="2" id="KW-0808">Transferase</keyword>
<dbReference type="AlphaFoldDB" id="A0A840XR01"/>
<dbReference type="Gene3D" id="3.30.1310.20">
    <property type="entry name" value="PRTase-like"/>
    <property type="match status" value="1"/>
</dbReference>
<reference evidence="2 3" key="1">
    <citation type="submission" date="2020-08" db="EMBL/GenBank/DDBJ databases">
        <title>Genomic Encyclopedia of Type Strains, Phase IV (KMG-IV): sequencing the most valuable type-strain genomes for metagenomic binning, comparative biology and taxonomic classification.</title>
        <authorList>
            <person name="Goeker M."/>
        </authorList>
    </citation>
    <scope>NUCLEOTIDE SEQUENCE [LARGE SCALE GENOMIC DNA]</scope>
    <source>
        <strain evidence="2 3">DSM 25895</strain>
    </source>
</reference>
<dbReference type="SUPFAM" id="SSF53271">
    <property type="entry name" value="PRTase-like"/>
    <property type="match status" value="1"/>
</dbReference>
<dbReference type="RefSeq" id="WP_184486392.1">
    <property type="nucleotide sequence ID" value="NZ_JAAEDJ010000002.1"/>
</dbReference>
<dbReference type="Pfam" id="PF00156">
    <property type="entry name" value="Pribosyltran"/>
    <property type="match status" value="1"/>
</dbReference>
<accession>A0A840XR01</accession>